<evidence type="ECO:0000256" key="1">
    <source>
        <dbReference type="SAM" id="MobiDB-lite"/>
    </source>
</evidence>
<feature type="region of interest" description="Disordered" evidence="1">
    <location>
        <begin position="48"/>
        <end position="67"/>
    </location>
</feature>
<comment type="caution">
    <text evidence="2">The sequence shown here is derived from an EMBL/GenBank/DDBJ whole genome shotgun (WGS) entry which is preliminary data.</text>
</comment>
<sequence length="67" mass="7564">MERGGTAVRTEEVGGERERGMRPGTGGQAEERREEEMAEVVVVEEKELRSWVEDSEERPRGLPPPPM</sequence>
<feature type="compositionally biased region" description="Basic and acidic residues" evidence="1">
    <location>
        <begin position="48"/>
        <end position="60"/>
    </location>
</feature>
<accession>A0A4Z2JEK7</accession>
<proteinExistence type="predicted"/>
<feature type="region of interest" description="Disordered" evidence="1">
    <location>
        <begin position="1"/>
        <end position="39"/>
    </location>
</feature>
<dbReference type="AlphaFoldDB" id="A0A4Z2JEK7"/>
<protein>
    <submittedName>
        <fullName evidence="2">Uncharacterized protein</fullName>
    </submittedName>
</protein>
<dbReference type="EMBL" id="SRLO01000009">
    <property type="protein sequence ID" value="TNN87692.1"/>
    <property type="molecule type" value="Genomic_DNA"/>
</dbReference>
<feature type="compositionally biased region" description="Basic and acidic residues" evidence="1">
    <location>
        <begin position="1"/>
        <end position="21"/>
    </location>
</feature>
<gene>
    <name evidence="2" type="ORF">EYF80_002039</name>
</gene>
<dbReference type="Proteomes" id="UP000314294">
    <property type="component" value="Unassembled WGS sequence"/>
</dbReference>
<reference evidence="2 3" key="1">
    <citation type="submission" date="2019-03" db="EMBL/GenBank/DDBJ databases">
        <title>First draft genome of Liparis tanakae, snailfish: a comprehensive survey of snailfish specific genes.</title>
        <authorList>
            <person name="Kim W."/>
            <person name="Song I."/>
            <person name="Jeong J.-H."/>
            <person name="Kim D."/>
            <person name="Kim S."/>
            <person name="Ryu S."/>
            <person name="Song J.Y."/>
            <person name="Lee S.K."/>
        </authorList>
    </citation>
    <scope>NUCLEOTIDE SEQUENCE [LARGE SCALE GENOMIC DNA]</scope>
    <source>
        <tissue evidence="2">Muscle</tissue>
    </source>
</reference>
<evidence type="ECO:0000313" key="3">
    <source>
        <dbReference type="Proteomes" id="UP000314294"/>
    </source>
</evidence>
<evidence type="ECO:0000313" key="2">
    <source>
        <dbReference type="EMBL" id="TNN87692.1"/>
    </source>
</evidence>
<organism evidence="2 3">
    <name type="scientific">Liparis tanakae</name>
    <name type="common">Tanaka's snailfish</name>
    <dbReference type="NCBI Taxonomy" id="230148"/>
    <lineage>
        <taxon>Eukaryota</taxon>
        <taxon>Metazoa</taxon>
        <taxon>Chordata</taxon>
        <taxon>Craniata</taxon>
        <taxon>Vertebrata</taxon>
        <taxon>Euteleostomi</taxon>
        <taxon>Actinopterygii</taxon>
        <taxon>Neopterygii</taxon>
        <taxon>Teleostei</taxon>
        <taxon>Neoteleostei</taxon>
        <taxon>Acanthomorphata</taxon>
        <taxon>Eupercaria</taxon>
        <taxon>Perciformes</taxon>
        <taxon>Cottioidei</taxon>
        <taxon>Cottales</taxon>
        <taxon>Liparidae</taxon>
        <taxon>Liparis</taxon>
    </lineage>
</organism>
<keyword evidence="3" id="KW-1185">Reference proteome</keyword>
<name>A0A4Z2JEK7_9TELE</name>